<dbReference type="Proteomes" id="UP000221538">
    <property type="component" value="Unassembled WGS sequence"/>
</dbReference>
<proteinExistence type="predicted"/>
<reference evidence="1 2" key="2">
    <citation type="journal article" date="2013" name="Environ. Sci. Technol.">
        <title>The 4-tert-butylphenol-utilizing bacterium Sphingobium fuliginis OMI can degrade bisphenols via phenolic ring hydroxylation and meta-cleavage pathway.</title>
        <authorList>
            <person name="Ogata Y."/>
            <person name="Goda S."/>
            <person name="Toyama T."/>
            <person name="Sei K."/>
            <person name="Ike M."/>
        </authorList>
    </citation>
    <scope>NUCLEOTIDE SEQUENCE [LARGE SCALE GENOMIC DNA]</scope>
    <source>
        <strain evidence="1 2">OMI</strain>
    </source>
</reference>
<dbReference type="EMBL" id="BEWI01000031">
    <property type="protein sequence ID" value="GAY21820.1"/>
    <property type="molecule type" value="Genomic_DNA"/>
</dbReference>
<evidence type="ECO:0000313" key="1">
    <source>
        <dbReference type="EMBL" id="GAY21820.1"/>
    </source>
</evidence>
<accession>A0A292ZG30</accession>
<reference evidence="1 2" key="1">
    <citation type="journal article" date="2013" name="Biodegradation">
        <title>Occurrence of 4-tert-butylphenol (4-t-BP) biodegradation in an aquatic sample caused by the presence of Spirodela polyrrhiza and isolation of a 4-t-BP-utilizing bacterium.</title>
        <authorList>
            <person name="Ogata Y."/>
            <person name="Toyama T."/>
            <person name="Yu N."/>
            <person name="Wang X."/>
            <person name="Sei K."/>
            <person name="Ike M."/>
        </authorList>
    </citation>
    <scope>NUCLEOTIDE SEQUENCE [LARGE SCALE GENOMIC DNA]</scope>
    <source>
        <strain evidence="1 2">OMI</strain>
    </source>
</reference>
<dbReference type="AlphaFoldDB" id="A0A292ZG30"/>
<name>A0A292ZG30_SPHSA</name>
<gene>
    <name evidence="1" type="ORF">SFOMI_2373</name>
</gene>
<protein>
    <submittedName>
        <fullName evidence="1">Uncharacterized protein</fullName>
    </submittedName>
</protein>
<organism evidence="1 2">
    <name type="scientific">Sphingobium fuliginis (strain ATCC 27551)</name>
    <dbReference type="NCBI Taxonomy" id="336203"/>
    <lineage>
        <taxon>Bacteria</taxon>
        <taxon>Pseudomonadati</taxon>
        <taxon>Pseudomonadota</taxon>
        <taxon>Alphaproteobacteria</taxon>
        <taxon>Sphingomonadales</taxon>
        <taxon>Sphingomonadaceae</taxon>
        <taxon>Sphingobium</taxon>
    </lineage>
</organism>
<evidence type="ECO:0000313" key="2">
    <source>
        <dbReference type="Proteomes" id="UP000221538"/>
    </source>
</evidence>
<sequence length="45" mass="4964">MLAPKNSLWLNAAHLAIGKAIVNGTRYEKAPQDPVLPDRRSHSLL</sequence>
<comment type="caution">
    <text evidence="1">The sequence shown here is derived from an EMBL/GenBank/DDBJ whole genome shotgun (WGS) entry which is preliminary data.</text>
</comment>